<dbReference type="AlphaFoldDB" id="A0A347ZQZ2"/>
<dbReference type="OrthoDB" id="58802at2"/>
<dbReference type="InterPro" id="IPR036388">
    <property type="entry name" value="WH-like_DNA-bd_sf"/>
</dbReference>
<dbReference type="SUPFAM" id="SSF88659">
    <property type="entry name" value="Sigma3 and sigma4 domains of RNA polymerase sigma factors"/>
    <property type="match status" value="1"/>
</dbReference>
<dbReference type="Proteomes" id="UP000256388">
    <property type="component" value="Unassembled WGS sequence"/>
</dbReference>
<dbReference type="GO" id="GO:0003677">
    <property type="term" value="F:DNA binding"/>
    <property type="evidence" value="ECO:0007669"/>
    <property type="project" value="UniProtKB-KW"/>
</dbReference>
<comment type="similarity">
    <text evidence="1">Belongs to the SorC transcriptional regulatory family.</text>
</comment>
<keyword evidence="3 6" id="KW-0238">DNA-binding</keyword>
<evidence type="ECO:0000256" key="1">
    <source>
        <dbReference type="ARBA" id="ARBA00010466"/>
    </source>
</evidence>
<dbReference type="Gene3D" id="3.40.50.1360">
    <property type="match status" value="1"/>
</dbReference>
<dbReference type="InterPro" id="IPR013324">
    <property type="entry name" value="RNA_pol_sigma_r3/r4-like"/>
</dbReference>
<evidence type="ECO:0000256" key="4">
    <source>
        <dbReference type="ARBA" id="ARBA00023163"/>
    </source>
</evidence>
<dbReference type="InterPro" id="IPR037171">
    <property type="entry name" value="NagB/RpiA_transferase-like"/>
</dbReference>
<dbReference type="Pfam" id="PF13412">
    <property type="entry name" value="HTH_24"/>
    <property type="match status" value="1"/>
</dbReference>
<keyword evidence="4" id="KW-0804">Transcription</keyword>
<dbReference type="Pfam" id="PF04198">
    <property type="entry name" value="Sugar-bind"/>
    <property type="match status" value="1"/>
</dbReference>
<proteinExistence type="inferred from homology"/>
<dbReference type="PANTHER" id="PTHR34294">
    <property type="entry name" value="TRANSCRIPTIONAL REGULATOR-RELATED"/>
    <property type="match status" value="1"/>
</dbReference>
<comment type="caution">
    <text evidence="6">The sequence shown here is derived from an EMBL/GenBank/DDBJ whole genome shotgun (WGS) entry which is preliminary data.</text>
</comment>
<name>A0A347ZQZ2_9CHLR</name>
<dbReference type="GO" id="GO:0030246">
    <property type="term" value="F:carbohydrate binding"/>
    <property type="evidence" value="ECO:0007669"/>
    <property type="project" value="InterPro"/>
</dbReference>
<evidence type="ECO:0000259" key="5">
    <source>
        <dbReference type="Pfam" id="PF04198"/>
    </source>
</evidence>
<dbReference type="Gene3D" id="1.10.10.10">
    <property type="entry name" value="Winged helix-like DNA-binding domain superfamily/Winged helix DNA-binding domain"/>
    <property type="match status" value="1"/>
</dbReference>
<keyword evidence="7" id="KW-1185">Reference proteome</keyword>
<evidence type="ECO:0000313" key="6">
    <source>
        <dbReference type="EMBL" id="REG11723.1"/>
    </source>
</evidence>
<evidence type="ECO:0000256" key="2">
    <source>
        <dbReference type="ARBA" id="ARBA00023015"/>
    </source>
</evidence>
<evidence type="ECO:0000256" key="3">
    <source>
        <dbReference type="ARBA" id="ARBA00023125"/>
    </source>
</evidence>
<dbReference type="InterPro" id="IPR051054">
    <property type="entry name" value="SorC_transcr_regulators"/>
</dbReference>
<dbReference type="EMBL" id="QUMS01000001">
    <property type="protein sequence ID" value="REG11723.1"/>
    <property type="molecule type" value="Genomic_DNA"/>
</dbReference>
<dbReference type="PANTHER" id="PTHR34294:SF1">
    <property type="entry name" value="TRANSCRIPTIONAL REGULATOR LSRR"/>
    <property type="match status" value="1"/>
</dbReference>
<sequence length="323" mass="36217">MADNKTDKADQIARLVQVAHLYYDENLSQQEIADKLEVSRSLIAQYLQQARDRGIVRIEVINPMNSCENIALEIQERANLERVFIVPGMHKFQDLTMRAIAGAASKYLEQNVSDSDILGMAWGRTITRLVQLLAPSVPRDIDVVPLMGERGYTGTYSQINQIVLQTAQSFNGRPYFLLTPMFVSSVQLKQDLMNDPEVRPAVERWDKLTTAVIGIGAVPPSPGSIAYVGAKLMRMMQERGAVGDICGRHFDDDGNLIENEMNDRMISISLDQIRKIKRVIAVASGVEKTRAVLAAMKTQLFSVLFIDEMLAESMLNKMRKVEK</sequence>
<accession>A0A347ZQZ2</accession>
<feature type="domain" description="Sugar-binding" evidence="5">
    <location>
        <begin position="65"/>
        <end position="316"/>
    </location>
</feature>
<dbReference type="RefSeq" id="WP_116224840.1">
    <property type="nucleotide sequence ID" value="NZ_AP018437.1"/>
</dbReference>
<organism evidence="6 7">
    <name type="scientific">Pelolinea submarina</name>
    <dbReference type="NCBI Taxonomy" id="913107"/>
    <lineage>
        <taxon>Bacteria</taxon>
        <taxon>Bacillati</taxon>
        <taxon>Chloroflexota</taxon>
        <taxon>Anaerolineae</taxon>
        <taxon>Anaerolineales</taxon>
        <taxon>Anaerolineaceae</taxon>
        <taxon>Pelolinea</taxon>
    </lineage>
</organism>
<protein>
    <submittedName>
        <fullName evidence="6">DNA-binding transcriptional regulator LsrR (DeoR family)</fullName>
    </submittedName>
</protein>
<dbReference type="SUPFAM" id="SSF100950">
    <property type="entry name" value="NagB/RpiA/CoA transferase-like"/>
    <property type="match status" value="1"/>
</dbReference>
<gene>
    <name evidence="6" type="ORF">DFR64_1615</name>
</gene>
<dbReference type="InterPro" id="IPR007324">
    <property type="entry name" value="Sugar-bd_dom_put"/>
</dbReference>
<reference evidence="6 7" key="1">
    <citation type="submission" date="2018-08" db="EMBL/GenBank/DDBJ databases">
        <title>Genomic Encyclopedia of Type Strains, Phase IV (KMG-IV): sequencing the most valuable type-strain genomes for metagenomic binning, comparative biology and taxonomic classification.</title>
        <authorList>
            <person name="Goeker M."/>
        </authorList>
    </citation>
    <scope>NUCLEOTIDE SEQUENCE [LARGE SCALE GENOMIC DNA]</scope>
    <source>
        <strain evidence="6 7">DSM 23923</strain>
    </source>
</reference>
<keyword evidence="2" id="KW-0805">Transcription regulation</keyword>
<evidence type="ECO:0000313" key="7">
    <source>
        <dbReference type="Proteomes" id="UP000256388"/>
    </source>
</evidence>